<dbReference type="InterPro" id="IPR050706">
    <property type="entry name" value="Cyclic-di-GMP_PDE-like"/>
</dbReference>
<dbReference type="SMART" id="SM00052">
    <property type="entry name" value="EAL"/>
    <property type="match status" value="1"/>
</dbReference>
<dbReference type="PROSITE" id="PS50883">
    <property type="entry name" value="EAL"/>
    <property type="match status" value="1"/>
</dbReference>
<keyword evidence="3" id="KW-1185">Reference proteome</keyword>
<dbReference type="CDD" id="cd01948">
    <property type="entry name" value="EAL"/>
    <property type="match status" value="1"/>
</dbReference>
<dbReference type="InterPro" id="IPR035965">
    <property type="entry name" value="PAS-like_dom_sf"/>
</dbReference>
<dbReference type="EMBL" id="JAJAQI010000013">
    <property type="protein sequence ID" value="MCB4822139.1"/>
    <property type="molecule type" value="Genomic_DNA"/>
</dbReference>
<comment type="caution">
    <text evidence="2">The sequence shown here is derived from an EMBL/GenBank/DDBJ whole genome shotgun (WGS) entry which is preliminary data.</text>
</comment>
<evidence type="ECO:0000259" key="1">
    <source>
        <dbReference type="PROSITE" id="PS50883"/>
    </source>
</evidence>
<name>A0A9X1ICD9_9PROT</name>
<dbReference type="GO" id="GO:0071111">
    <property type="term" value="F:cyclic-guanylate-specific phosphodiesterase activity"/>
    <property type="evidence" value="ECO:0007669"/>
    <property type="project" value="InterPro"/>
</dbReference>
<dbReference type="SUPFAM" id="SSF141868">
    <property type="entry name" value="EAL domain-like"/>
    <property type="match status" value="1"/>
</dbReference>
<gene>
    <name evidence="2" type="ORF">LHA35_10380</name>
</gene>
<accession>A0A9X1ICD9</accession>
<dbReference type="AlphaFoldDB" id="A0A9X1ICD9"/>
<dbReference type="SUPFAM" id="SSF55785">
    <property type="entry name" value="PYP-like sensor domain (PAS domain)"/>
    <property type="match status" value="1"/>
</dbReference>
<evidence type="ECO:0000313" key="2">
    <source>
        <dbReference type="EMBL" id="MCB4822139.1"/>
    </source>
</evidence>
<dbReference type="PANTHER" id="PTHR33121:SF79">
    <property type="entry name" value="CYCLIC DI-GMP PHOSPHODIESTERASE PDED-RELATED"/>
    <property type="match status" value="1"/>
</dbReference>
<dbReference type="Gene3D" id="3.20.20.450">
    <property type="entry name" value="EAL domain"/>
    <property type="match status" value="1"/>
</dbReference>
<sequence length="520" mass="54821">MDGKGQARRVTDRERFLTFALAAAEILLEVTPEGRVLFAAGALQSRLGSPAEAWVGRRVRDMLAQPDRAAFDLAFAGLLARDRLPPTRFRLADAASTPMSCSGLRLFGQEAGQLCLTLAAMPASPATAPPQSGPAALRDAAELAAREGGAGSTLGLIELRGADGPLAPPPEIAAQIRDTISAALSPDGVAGELAAGRYGLISQEEPDLATLGARIAALAGEAASVATRSLPLQAAGLTPMQASRALRHALASFTRDGPEALDQAGFADGLSGFVAEACARAVWLRRAITERRFRMAFQPIVGLADRMPHHWEALLRPEPDAAAPVSGVQEFITFAETAGLSEELDWAVLAAVCAAARTARGSRIAANLSGLTLQSPDFREKLLALLDAEPLLSHRLLVEITETAEIENEAEAVRTVEALRERGLPLCIDDFGAGAAAFRYLRAFRVDYVKIDGLYVTAAGRSAQDRGIVAGMVELARTVGARVVAERIETEAEARLMQELGVDYGQGWLFGRPGPLPGSG</sequence>
<dbReference type="RefSeq" id="WP_226608004.1">
    <property type="nucleotide sequence ID" value="NZ_JAJAQI010000013.1"/>
</dbReference>
<dbReference type="Pfam" id="PF00563">
    <property type="entry name" value="EAL"/>
    <property type="match status" value="1"/>
</dbReference>
<reference evidence="2" key="1">
    <citation type="submission" date="2021-10" db="EMBL/GenBank/DDBJ databases">
        <title>Roseicella aerolatum sp. nov., isolated from aerosols of e-waste dismantling site.</title>
        <authorList>
            <person name="Qin T."/>
        </authorList>
    </citation>
    <scope>NUCLEOTIDE SEQUENCE</scope>
    <source>
        <strain evidence="2">GB24</strain>
    </source>
</reference>
<dbReference type="Gene3D" id="3.30.450.20">
    <property type="entry name" value="PAS domain"/>
    <property type="match status" value="1"/>
</dbReference>
<organism evidence="2 3">
    <name type="scientific">Roseicella aerolata</name>
    <dbReference type="NCBI Taxonomy" id="2883479"/>
    <lineage>
        <taxon>Bacteria</taxon>
        <taxon>Pseudomonadati</taxon>
        <taxon>Pseudomonadota</taxon>
        <taxon>Alphaproteobacteria</taxon>
        <taxon>Acetobacterales</taxon>
        <taxon>Roseomonadaceae</taxon>
        <taxon>Roseicella</taxon>
    </lineage>
</organism>
<dbReference type="PANTHER" id="PTHR33121">
    <property type="entry name" value="CYCLIC DI-GMP PHOSPHODIESTERASE PDEF"/>
    <property type="match status" value="1"/>
</dbReference>
<proteinExistence type="predicted"/>
<protein>
    <submittedName>
        <fullName evidence="2">EAL domain-containing protein</fullName>
    </submittedName>
</protein>
<evidence type="ECO:0000313" key="3">
    <source>
        <dbReference type="Proteomes" id="UP001139311"/>
    </source>
</evidence>
<dbReference type="Proteomes" id="UP001139311">
    <property type="component" value="Unassembled WGS sequence"/>
</dbReference>
<dbReference type="InterPro" id="IPR001633">
    <property type="entry name" value="EAL_dom"/>
</dbReference>
<feature type="domain" description="EAL" evidence="1">
    <location>
        <begin position="277"/>
        <end position="520"/>
    </location>
</feature>
<dbReference type="InterPro" id="IPR035919">
    <property type="entry name" value="EAL_sf"/>
</dbReference>